<dbReference type="AlphaFoldDB" id="E0S5I1"/>
<dbReference type="FunFam" id="3.10.120.10:FF:000007">
    <property type="entry name" value="Sulfite oxidase, mitochondrial"/>
    <property type="match status" value="1"/>
</dbReference>
<dbReference type="InterPro" id="IPR018506">
    <property type="entry name" value="Cyt_B5_heme-BS"/>
</dbReference>
<dbReference type="GO" id="GO:0005737">
    <property type="term" value="C:cytoplasm"/>
    <property type="evidence" value="ECO:0007669"/>
    <property type="project" value="TreeGrafter"/>
</dbReference>
<comment type="similarity">
    <text evidence="4">Belongs to the cytochrome b5 family.</text>
</comment>
<dbReference type="PROSITE" id="PS00191">
    <property type="entry name" value="CYTOCHROME_B5_1"/>
    <property type="match status" value="1"/>
</dbReference>
<dbReference type="RefSeq" id="XP_003072326.1">
    <property type="nucleotide sequence ID" value="XM_003072280.1"/>
</dbReference>
<reference evidence="6 7" key="1">
    <citation type="journal article" date="2010" name="Nat. Commun.">
        <title>The complete sequence of the smallest known nuclear genome from the microsporidian Encephalitozoon intestinalis.</title>
        <authorList>
            <person name="Corradi N."/>
            <person name="Pombert J.-F."/>
            <person name="Farinelli L."/>
            <person name="Didier E.S."/>
            <person name="Keeling P.J."/>
        </authorList>
    </citation>
    <scope>NUCLEOTIDE SEQUENCE [LARGE SCALE GENOMIC DNA]</scope>
    <source>
        <strain evidence="6 7">ATCC 50506</strain>
    </source>
</reference>
<dbReference type="Pfam" id="PF00173">
    <property type="entry name" value="Cyt-b5"/>
    <property type="match status" value="1"/>
</dbReference>
<evidence type="ECO:0000256" key="1">
    <source>
        <dbReference type="ARBA" id="ARBA00022617"/>
    </source>
</evidence>
<protein>
    <submittedName>
        <fullName evidence="6">Cytochrome B5</fullName>
    </submittedName>
</protein>
<dbReference type="Gene3D" id="3.10.120.10">
    <property type="entry name" value="Cytochrome b5-like heme/steroid binding domain"/>
    <property type="match status" value="1"/>
</dbReference>
<dbReference type="OrthoDB" id="260519at2759"/>
<dbReference type="InterPro" id="IPR001199">
    <property type="entry name" value="Cyt_B5-like_heme/steroid-bd"/>
</dbReference>
<evidence type="ECO:0000256" key="4">
    <source>
        <dbReference type="RuleBase" id="RU362121"/>
    </source>
</evidence>
<evidence type="ECO:0000256" key="3">
    <source>
        <dbReference type="ARBA" id="ARBA00023004"/>
    </source>
</evidence>
<keyword evidence="3 4" id="KW-0408">Iron</keyword>
<dbReference type="Proteomes" id="UP000002313">
    <property type="component" value="Chromosome I"/>
</dbReference>
<keyword evidence="2 4" id="KW-0479">Metal-binding</keyword>
<dbReference type="PRINTS" id="PR00363">
    <property type="entry name" value="CYTOCHROMEB5"/>
</dbReference>
<dbReference type="InterPro" id="IPR051872">
    <property type="entry name" value="Cytochrome_b5/Flavoprotein_Rdt"/>
</dbReference>
<dbReference type="PANTHER" id="PTHR46237:SF1">
    <property type="entry name" value="CYTOCHROME B5 REDUCTASE 4"/>
    <property type="match status" value="1"/>
</dbReference>
<dbReference type="VEuPathDB" id="MicrosporidiaDB:Eint_011040"/>
<evidence type="ECO:0000259" key="5">
    <source>
        <dbReference type="PROSITE" id="PS50255"/>
    </source>
</evidence>
<proteinExistence type="inferred from homology"/>
<accession>E0S5I1</accession>
<dbReference type="PROSITE" id="PS50255">
    <property type="entry name" value="CYTOCHROME_B5_2"/>
    <property type="match status" value="1"/>
</dbReference>
<dbReference type="KEGG" id="ein:Eint_011040"/>
<dbReference type="GeneID" id="9698570"/>
<name>E0S5I1_ENCIT</name>
<dbReference type="EMBL" id="CP001942">
    <property type="protein sequence ID" value="ADM10966.1"/>
    <property type="molecule type" value="Genomic_DNA"/>
</dbReference>
<dbReference type="SMART" id="SM01117">
    <property type="entry name" value="Cyt-b5"/>
    <property type="match status" value="1"/>
</dbReference>
<keyword evidence="7" id="KW-1185">Reference proteome</keyword>
<dbReference type="GO" id="GO:0020037">
    <property type="term" value="F:heme binding"/>
    <property type="evidence" value="ECO:0007669"/>
    <property type="project" value="UniProtKB-UniRule"/>
</dbReference>
<dbReference type="GO" id="GO:0004128">
    <property type="term" value="F:cytochrome-b5 reductase activity, acting on NAD(P)H"/>
    <property type="evidence" value="ECO:0007669"/>
    <property type="project" value="TreeGrafter"/>
</dbReference>
<gene>
    <name evidence="6" type="ORF">Eint_011040</name>
</gene>
<reference evidence="6 7" key="2">
    <citation type="journal article" date="2012" name="Proc. Natl. Acad. Sci. U.S.A.">
        <title>Gain and loss of multiple functionally related, horizontally transferred genes in the reduced genomes of two microsporidian parasites.</title>
        <authorList>
            <person name="Pombert J.-F."/>
            <person name="Selman M."/>
            <person name="Burki F."/>
            <person name="Bardell F.T."/>
            <person name="Farinelli L."/>
            <person name="Solter L.F."/>
            <person name="Whitman D.W."/>
            <person name="Weiss L.M."/>
            <person name="Corradi N."/>
            <person name="Keeling P.J."/>
        </authorList>
    </citation>
    <scope>NUCLEOTIDE SEQUENCE [LARGE SCALE GENOMIC DNA]</scope>
    <source>
        <strain evidence="6 7">ATCC 50506</strain>
    </source>
</reference>
<evidence type="ECO:0000313" key="6">
    <source>
        <dbReference type="EMBL" id="ADM10966.1"/>
    </source>
</evidence>
<dbReference type="PANTHER" id="PTHR46237">
    <property type="entry name" value="CYTOCHROME B5 REDUCTASE 4 FAMILY MEMBER"/>
    <property type="match status" value="1"/>
</dbReference>
<dbReference type="GO" id="GO:0046872">
    <property type="term" value="F:metal ion binding"/>
    <property type="evidence" value="ECO:0007669"/>
    <property type="project" value="UniProtKB-UniRule"/>
</dbReference>
<feature type="domain" description="Cytochrome b5 heme-binding" evidence="5">
    <location>
        <begin position="16"/>
        <end position="92"/>
    </location>
</feature>
<dbReference type="SUPFAM" id="SSF55856">
    <property type="entry name" value="Cytochrome b5-like heme/steroid binding domain"/>
    <property type="match status" value="1"/>
</dbReference>
<dbReference type="InterPro" id="IPR036400">
    <property type="entry name" value="Cyt_B5-like_heme/steroid_sf"/>
</dbReference>
<sequence>MNLIRWSRERRTSPSFRALSVEEVSKHNKLEDCWIIMDGTVYDVTDFLRVHPGGAETIMKYAGKDCTDAFNKAHSYVNKEELLFNSIVGVISRQ</sequence>
<organism evidence="6 7">
    <name type="scientific">Encephalitozoon intestinalis (strain ATCC 50506)</name>
    <name type="common">Microsporidian parasite</name>
    <name type="synonym">Septata intestinalis</name>
    <dbReference type="NCBI Taxonomy" id="876142"/>
    <lineage>
        <taxon>Eukaryota</taxon>
        <taxon>Fungi</taxon>
        <taxon>Fungi incertae sedis</taxon>
        <taxon>Microsporidia</taxon>
        <taxon>Unikaryonidae</taxon>
        <taxon>Encephalitozoon</taxon>
    </lineage>
</organism>
<evidence type="ECO:0000256" key="2">
    <source>
        <dbReference type="ARBA" id="ARBA00022723"/>
    </source>
</evidence>
<evidence type="ECO:0000313" key="7">
    <source>
        <dbReference type="Proteomes" id="UP000002313"/>
    </source>
</evidence>
<keyword evidence="1 4" id="KW-0349">Heme</keyword>
<dbReference type="HOGENOM" id="CLU_102602_4_1_1"/>